<feature type="transmembrane region" description="Helical" evidence="4">
    <location>
        <begin position="89"/>
        <end position="110"/>
    </location>
</feature>
<accession>A0A6N7RKY0</accession>
<dbReference type="GO" id="GO:0006355">
    <property type="term" value="P:regulation of DNA-templated transcription"/>
    <property type="evidence" value="ECO:0007669"/>
    <property type="project" value="InterPro"/>
</dbReference>
<dbReference type="PANTHER" id="PTHR44688">
    <property type="entry name" value="DNA-BINDING TRANSCRIPTIONAL ACTIVATOR DEVR_DOSR"/>
    <property type="match status" value="1"/>
</dbReference>
<dbReference type="Gene3D" id="1.10.10.10">
    <property type="entry name" value="Winged helix-like DNA-binding domain superfamily/Winged helix DNA-binding domain"/>
    <property type="match status" value="1"/>
</dbReference>
<evidence type="ECO:0000256" key="2">
    <source>
        <dbReference type="ARBA" id="ARBA00023125"/>
    </source>
</evidence>
<dbReference type="AlphaFoldDB" id="A0A6N7RKY0"/>
<evidence type="ECO:0000256" key="1">
    <source>
        <dbReference type="ARBA" id="ARBA00023015"/>
    </source>
</evidence>
<dbReference type="InterPro" id="IPR000792">
    <property type="entry name" value="Tscrpt_reg_LuxR_C"/>
</dbReference>
<keyword evidence="2" id="KW-0238">DNA-binding</keyword>
<feature type="transmembrane region" description="Helical" evidence="4">
    <location>
        <begin position="395"/>
        <end position="416"/>
    </location>
</feature>
<keyword evidence="4" id="KW-0472">Membrane</keyword>
<dbReference type="SUPFAM" id="SSF46894">
    <property type="entry name" value="C-terminal effector domain of the bipartite response regulators"/>
    <property type="match status" value="1"/>
</dbReference>
<dbReference type="Pfam" id="PF00196">
    <property type="entry name" value="GerE"/>
    <property type="match status" value="1"/>
</dbReference>
<gene>
    <name evidence="6" type="ORF">GJG86_05715</name>
</gene>
<dbReference type="EMBL" id="VTFY01000003">
    <property type="protein sequence ID" value="MRX81985.1"/>
    <property type="molecule type" value="Genomic_DNA"/>
</dbReference>
<evidence type="ECO:0000256" key="4">
    <source>
        <dbReference type="SAM" id="Phobius"/>
    </source>
</evidence>
<keyword evidence="7" id="KW-1185">Reference proteome</keyword>
<dbReference type="Proteomes" id="UP000438093">
    <property type="component" value="Unassembled WGS sequence"/>
</dbReference>
<feature type="transmembrane region" description="Helical" evidence="4">
    <location>
        <begin position="363"/>
        <end position="383"/>
    </location>
</feature>
<evidence type="ECO:0000313" key="6">
    <source>
        <dbReference type="EMBL" id="MRX81985.1"/>
    </source>
</evidence>
<feature type="transmembrane region" description="Helical" evidence="4">
    <location>
        <begin position="122"/>
        <end position="144"/>
    </location>
</feature>
<keyword evidence="4" id="KW-0812">Transmembrane</keyword>
<evidence type="ECO:0000256" key="3">
    <source>
        <dbReference type="ARBA" id="ARBA00023163"/>
    </source>
</evidence>
<feature type="transmembrane region" description="Helical" evidence="4">
    <location>
        <begin position="305"/>
        <end position="323"/>
    </location>
</feature>
<reference evidence="7" key="1">
    <citation type="submission" date="2019-08" db="EMBL/GenBank/DDBJ databases">
        <title>Arthrobacter sp. nov., isolated from plateau pika and Tibetan wild ass.</title>
        <authorList>
            <person name="Ge Y."/>
        </authorList>
    </citation>
    <scope>NUCLEOTIDE SEQUENCE [LARGE SCALE GENOMIC DNA]</scope>
    <source>
        <strain evidence="7">HF-4214</strain>
    </source>
</reference>
<proteinExistence type="predicted"/>
<dbReference type="SMART" id="SM00421">
    <property type="entry name" value="HTH_LUXR"/>
    <property type="match status" value="1"/>
</dbReference>
<keyword evidence="1" id="KW-0805">Transcription regulation</keyword>
<feature type="transmembrane region" description="Helical" evidence="4">
    <location>
        <begin position="249"/>
        <end position="271"/>
    </location>
</feature>
<keyword evidence="4" id="KW-1133">Transmembrane helix</keyword>
<feature type="transmembrane region" description="Helical" evidence="4">
    <location>
        <begin position="60"/>
        <end position="83"/>
    </location>
</feature>
<evidence type="ECO:0000259" key="5">
    <source>
        <dbReference type="PROSITE" id="PS50043"/>
    </source>
</evidence>
<feature type="transmembrane region" description="Helical" evidence="4">
    <location>
        <begin position="277"/>
        <end position="298"/>
    </location>
</feature>
<feature type="transmembrane region" description="Helical" evidence="4">
    <location>
        <begin position="150"/>
        <end position="171"/>
    </location>
</feature>
<name>A0A6N7RKY0_9ACTN</name>
<organism evidence="6 7">
    <name type="scientific">Eggerthella guodeyinii</name>
    <dbReference type="NCBI Taxonomy" id="2690837"/>
    <lineage>
        <taxon>Bacteria</taxon>
        <taxon>Bacillati</taxon>
        <taxon>Actinomycetota</taxon>
        <taxon>Coriobacteriia</taxon>
        <taxon>Eggerthellales</taxon>
        <taxon>Eggerthellaceae</taxon>
        <taxon>Eggerthella</taxon>
    </lineage>
</organism>
<dbReference type="InterPro" id="IPR036388">
    <property type="entry name" value="WH-like_DNA-bd_sf"/>
</dbReference>
<evidence type="ECO:0000313" key="7">
    <source>
        <dbReference type="Proteomes" id="UP000438093"/>
    </source>
</evidence>
<feature type="transmembrane region" description="Helical" evidence="4">
    <location>
        <begin position="329"/>
        <end position="356"/>
    </location>
</feature>
<feature type="transmembrane region" description="Helical" evidence="4">
    <location>
        <begin position="208"/>
        <end position="228"/>
    </location>
</feature>
<dbReference type="PANTHER" id="PTHR44688:SF16">
    <property type="entry name" value="DNA-BINDING TRANSCRIPTIONAL ACTIVATOR DEVR_DOSR"/>
    <property type="match status" value="1"/>
</dbReference>
<dbReference type="GO" id="GO:0003677">
    <property type="term" value="F:DNA binding"/>
    <property type="evidence" value="ECO:0007669"/>
    <property type="project" value="UniProtKB-KW"/>
</dbReference>
<feature type="transmembrane region" description="Helical" evidence="4">
    <location>
        <begin position="183"/>
        <end position="202"/>
    </location>
</feature>
<comment type="caution">
    <text evidence="6">The sequence shown here is derived from an EMBL/GenBank/DDBJ whole genome shotgun (WGS) entry which is preliminary data.</text>
</comment>
<sequence length="520" mass="56401">MPMTRFVSQRKAGGRRGDFHPPLQFDGGSEWFCIMIGAGGVGMSDISVDSRHAGLVKFDVWCIGLFLIVSFPTATSLVLSGAAVGQDTWMYSGLPTLSRAVVFVALALLARKVISVMSCPRLLVVSSVMMTAGALAKAASFSWLTGDASAVGSLLSSAALNAGYAVLYVGWMELYSQMDTKHVLVYFTSVHLVSALVSYALFSLGPSFGTVIFIAAMPLVSVIMLRRADARTSDAPYRQGEIQRTDWSISLRPIVLLVAFGFSNAVIRGFLGTEDQATVLLGVCVAALSVLAVAVWRFGEFEITSLYQVSVPILVAGAMLVLMNGEWWGVAAAFCSNAAFALFSVFITAAFCGVAYRYGVNAMWLFGITQASLTFGSLGGKLVSAWGGSFLFDPSMLVATMSVLVVTLVALSMALVSDRDFKTNWGITSRNEQGGRSVVDEEQRLMLSCSRIAQRYGLTRREEEVLVLMMRGYTLSRIGEGLFIAESTMKTHSRHIYRKVGVANRNELQEFVDSWRLKRV</sequence>
<feature type="domain" description="HTH luxR-type" evidence="5">
    <location>
        <begin position="451"/>
        <end position="516"/>
    </location>
</feature>
<keyword evidence="3" id="KW-0804">Transcription</keyword>
<dbReference type="PRINTS" id="PR00038">
    <property type="entry name" value="HTHLUXR"/>
</dbReference>
<dbReference type="InterPro" id="IPR016032">
    <property type="entry name" value="Sig_transdc_resp-reg_C-effctor"/>
</dbReference>
<dbReference type="CDD" id="cd06170">
    <property type="entry name" value="LuxR_C_like"/>
    <property type="match status" value="1"/>
</dbReference>
<protein>
    <recommendedName>
        <fullName evidence="5">HTH luxR-type domain-containing protein</fullName>
    </recommendedName>
</protein>
<dbReference type="PROSITE" id="PS50043">
    <property type="entry name" value="HTH_LUXR_2"/>
    <property type="match status" value="1"/>
</dbReference>